<dbReference type="GO" id="GO:0043386">
    <property type="term" value="P:mycotoxin biosynthetic process"/>
    <property type="evidence" value="ECO:0007669"/>
    <property type="project" value="InterPro"/>
</dbReference>
<comment type="caution">
    <text evidence="3">The sequence shown here is derived from an EMBL/GenBank/DDBJ whole genome shotgun (WGS) entry which is preliminary data.</text>
</comment>
<proteinExistence type="inferred from homology"/>
<dbReference type="InterPro" id="IPR021765">
    <property type="entry name" value="UstYa-like"/>
</dbReference>
<organism evidence="3 4">
    <name type="scientific">Cladonia borealis</name>
    <dbReference type="NCBI Taxonomy" id="184061"/>
    <lineage>
        <taxon>Eukaryota</taxon>
        <taxon>Fungi</taxon>
        <taxon>Dikarya</taxon>
        <taxon>Ascomycota</taxon>
        <taxon>Pezizomycotina</taxon>
        <taxon>Lecanoromycetes</taxon>
        <taxon>OSLEUM clade</taxon>
        <taxon>Lecanoromycetidae</taxon>
        <taxon>Lecanorales</taxon>
        <taxon>Lecanorineae</taxon>
        <taxon>Cladoniaceae</taxon>
        <taxon>Cladonia</taxon>
    </lineage>
</organism>
<dbReference type="Proteomes" id="UP001166286">
    <property type="component" value="Unassembled WGS sequence"/>
</dbReference>
<protein>
    <recommendedName>
        <fullName evidence="5">Tat pathway signal sequence protein</fullName>
    </recommendedName>
</protein>
<dbReference type="AlphaFoldDB" id="A0AA39QU69"/>
<evidence type="ECO:0008006" key="5">
    <source>
        <dbReference type="Google" id="ProtNLM"/>
    </source>
</evidence>
<comment type="similarity">
    <text evidence="1">Belongs to the ustYa family.</text>
</comment>
<dbReference type="EMBL" id="JAFEKC020000022">
    <property type="protein sequence ID" value="KAK0507994.1"/>
    <property type="molecule type" value="Genomic_DNA"/>
</dbReference>
<reference evidence="3" key="1">
    <citation type="submission" date="2023-03" db="EMBL/GenBank/DDBJ databases">
        <title>Complete genome of Cladonia borealis.</title>
        <authorList>
            <person name="Park H."/>
        </authorList>
    </citation>
    <scope>NUCLEOTIDE SEQUENCE</scope>
    <source>
        <strain evidence="3">ANT050790</strain>
    </source>
</reference>
<evidence type="ECO:0000313" key="3">
    <source>
        <dbReference type="EMBL" id="KAK0507994.1"/>
    </source>
</evidence>
<evidence type="ECO:0000313" key="4">
    <source>
        <dbReference type="Proteomes" id="UP001166286"/>
    </source>
</evidence>
<sequence>MDSNWDSLSDPFLKEHERDCDDAIQFSTGIWKRITRFLPWFHLSMILLYTCFFAFYTYNSKGCESNGNGLIYSPVIQHLTYERRTLNTALNNSFTGEPRTELDEAWHELLKNANIKITEEELGKLGHQHSIALADGSGYLAELGAYHELHCIKRVRQYLHLKYYHPSFTATELEREKVHIDHCLEYLREIAICRGDPAITTFGWRNSRPTAHVRSDHQCIVWESLLSWAESRSVDMFDPNLLQREQHVDSERMG</sequence>
<accession>A0AA39QU69</accession>
<dbReference type="Pfam" id="PF11807">
    <property type="entry name" value="UstYa"/>
    <property type="match status" value="1"/>
</dbReference>
<dbReference type="PANTHER" id="PTHR33365:SF7">
    <property type="entry name" value="TAT PATHWAY SIGNAL SEQUENCE"/>
    <property type="match status" value="1"/>
</dbReference>
<dbReference type="PANTHER" id="PTHR33365">
    <property type="entry name" value="YALI0B05434P"/>
    <property type="match status" value="1"/>
</dbReference>
<gene>
    <name evidence="3" type="ORF">JMJ35_009883</name>
</gene>
<keyword evidence="2" id="KW-1133">Transmembrane helix</keyword>
<keyword evidence="2" id="KW-0812">Transmembrane</keyword>
<feature type="transmembrane region" description="Helical" evidence="2">
    <location>
        <begin position="37"/>
        <end position="58"/>
    </location>
</feature>
<keyword evidence="4" id="KW-1185">Reference proteome</keyword>
<evidence type="ECO:0000256" key="2">
    <source>
        <dbReference type="SAM" id="Phobius"/>
    </source>
</evidence>
<keyword evidence="2" id="KW-0472">Membrane</keyword>
<name>A0AA39QU69_9LECA</name>
<evidence type="ECO:0000256" key="1">
    <source>
        <dbReference type="ARBA" id="ARBA00035112"/>
    </source>
</evidence>